<dbReference type="NCBIfam" id="TIGR04391">
    <property type="entry name" value="CcmD_alt_fam"/>
    <property type="match status" value="1"/>
</dbReference>
<evidence type="ECO:0000256" key="1">
    <source>
        <dbReference type="SAM" id="Phobius"/>
    </source>
</evidence>
<keyword evidence="1" id="KW-0812">Transmembrane</keyword>
<feature type="transmembrane region" description="Helical" evidence="1">
    <location>
        <begin position="6"/>
        <end position="23"/>
    </location>
</feature>
<proteinExistence type="predicted"/>
<dbReference type="AlphaFoldDB" id="A0AAU0UKF5"/>
<dbReference type="KEGG" id="dbc:MFMK1_000496"/>
<dbReference type="Proteomes" id="UP001329915">
    <property type="component" value="Chromosome"/>
</dbReference>
<protein>
    <submittedName>
        <fullName evidence="2">CcmD family protein</fullName>
    </submittedName>
</protein>
<sequence>MSYVAAAYGVIFALIFMYTLILGGRQNKLAKEVEMLQEAVRDR</sequence>
<dbReference type="InterPro" id="IPR030888">
    <property type="entry name" value="Put_ccm"/>
</dbReference>
<accession>A0AAU0UKF5</accession>
<dbReference type="RefSeq" id="WP_366923593.1">
    <property type="nucleotide sequence ID" value="NZ_CP121694.1"/>
</dbReference>
<keyword evidence="1" id="KW-1133">Transmembrane helix</keyword>
<evidence type="ECO:0000313" key="3">
    <source>
        <dbReference type="Proteomes" id="UP001329915"/>
    </source>
</evidence>
<reference evidence="2 3" key="1">
    <citation type="submission" date="2023-04" db="EMBL/GenBank/DDBJ databases">
        <authorList>
            <person name="Hsu D."/>
        </authorList>
    </citation>
    <scope>NUCLEOTIDE SEQUENCE [LARGE SCALE GENOMIC DNA]</scope>
    <source>
        <strain evidence="2 3">MK1</strain>
    </source>
</reference>
<keyword evidence="1" id="KW-0472">Membrane</keyword>
<name>A0AAU0UKF5_9FIRM</name>
<keyword evidence="3" id="KW-1185">Reference proteome</keyword>
<gene>
    <name evidence="2" type="ORF">MFMK1_000496</name>
</gene>
<evidence type="ECO:0000313" key="2">
    <source>
        <dbReference type="EMBL" id="WRO20707.1"/>
    </source>
</evidence>
<dbReference type="EMBL" id="CP121694">
    <property type="protein sequence ID" value="WRO20707.1"/>
    <property type="molecule type" value="Genomic_DNA"/>
</dbReference>
<organism evidence="2 3">
    <name type="scientific">Metallumcola ferriviriculae</name>
    <dbReference type="NCBI Taxonomy" id="3039180"/>
    <lineage>
        <taxon>Bacteria</taxon>
        <taxon>Bacillati</taxon>
        <taxon>Bacillota</taxon>
        <taxon>Clostridia</taxon>
        <taxon>Neomoorellales</taxon>
        <taxon>Desulfitibacteraceae</taxon>
        <taxon>Metallumcola</taxon>
    </lineage>
</organism>